<feature type="compositionally biased region" description="Pro residues" evidence="1">
    <location>
        <begin position="229"/>
        <end position="244"/>
    </location>
</feature>
<keyword evidence="3" id="KW-1185">Reference proteome</keyword>
<evidence type="ECO:0000256" key="1">
    <source>
        <dbReference type="SAM" id="MobiDB-lite"/>
    </source>
</evidence>
<accession>A0AAD5RFQ8</accession>
<feature type="compositionally biased region" description="Gly residues" evidence="1">
    <location>
        <begin position="256"/>
        <end position="266"/>
    </location>
</feature>
<gene>
    <name evidence="2" type="ORF">MKZ38_009899</name>
</gene>
<protein>
    <submittedName>
        <fullName evidence="2">Uncharacterized protein</fullName>
    </submittedName>
</protein>
<comment type="caution">
    <text evidence="2">The sequence shown here is derived from an EMBL/GenBank/DDBJ whole genome shotgun (WGS) entry which is preliminary data.</text>
</comment>
<proteinExistence type="predicted"/>
<reference evidence="2" key="1">
    <citation type="submission" date="2022-07" db="EMBL/GenBank/DDBJ databases">
        <title>Draft genome sequence of Zalerion maritima ATCC 34329, a (micro)plastics degrading marine fungus.</title>
        <authorList>
            <person name="Paco A."/>
            <person name="Goncalves M.F.M."/>
            <person name="Rocha-Santos T.A.P."/>
            <person name="Alves A."/>
        </authorList>
    </citation>
    <scope>NUCLEOTIDE SEQUENCE</scope>
    <source>
        <strain evidence="2">ATCC 34329</strain>
    </source>
</reference>
<organism evidence="2 3">
    <name type="scientific">Zalerion maritima</name>
    <dbReference type="NCBI Taxonomy" id="339359"/>
    <lineage>
        <taxon>Eukaryota</taxon>
        <taxon>Fungi</taxon>
        <taxon>Dikarya</taxon>
        <taxon>Ascomycota</taxon>
        <taxon>Pezizomycotina</taxon>
        <taxon>Sordariomycetes</taxon>
        <taxon>Lulworthiomycetidae</taxon>
        <taxon>Lulworthiales</taxon>
        <taxon>Lulworthiaceae</taxon>
        <taxon>Zalerion</taxon>
    </lineage>
</organism>
<feature type="region of interest" description="Disordered" evidence="1">
    <location>
        <begin position="130"/>
        <end position="297"/>
    </location>
</feature>
<evidence type="ECO:0000313" key="3">
    <source>
        <dbReference type="Proteomes" id="UP001201980"/>
    </source>
</evidence>
<dbReference type="EMBL" id="JAKWBI020000816">
    <property type="protein sequence ID" value="KAJ2892398.1"/>
    <property type="molecule type" value="Genomic_DNA"/>
</dbReference>
<feature type="compositionally biased region" description="Pro residues" evidence="1">
    <location>
        <begin position="201"/>
        <end position="213"/>
    </location>
</feature>
<dbReference type="AlphaFoldDB" id="A0AAD5RFQ8"/>
<name>A0AAD5RFQ8_9PEZI</name>
<evidence type="ECO:0000313" key="2">
    <source>
        <dbReference type="EMBL" id="KAJ2892398.1"/>
    </source>
</evidence>
<feature type="compositionally biased region" description="Acidic residues" evidence="1">
    <location>
        <begin position="267"/>
        <end position="292"/>
    </location>
</feature>
<sequence length="331" mass="36376">MGDRDSYEFEITIHELKLYRGADIVSSSTISSRDGPRTKILYKPELENNWVAITFLCDKLDITADQLGYGEGDTFATLVWTYGFTKAEHETKFSIQRYEAQADHRQERPLCFGSGIAASVGDVAIRRGETSEHNDEATGINTRHVPDTRSPGARIMGGGRATNHVAAPHYSSSPSDDDAGQREHITPNTARSHAVPQETKPAPPLPPPPPPLPLLLLPAQCEASTQSTSPPPEIPIRTPPPPEGVEPGAVDDPTHGWGGGIQGGCYEGDDNDGDDGGEEEEEKEEEEEEEEGSIVLSEEYWTWDAERQKYVHWDVNPDGTRSLVVYPDEFD</sequence>
<dbReference type="Proteomes" id="UP001201980">
    <property type="component" value="Unassembled WGS sequence"/>
</dbReference>